<evidence type="ECO:0000313" key="6">
    <source>
        <dbReference type="EMBL" id="MCM8556820.1"/>
    </source>
</evidence>
<dbReference type="Proteomes" id="UP001155128">
    <property type="component" value="Unassembled WGS sequence"/>
</dbReference>
<organism evidence="6 7">
    <name type="scientific">Sphingomicrobium sediminis</name>
    <dbReference type="NCBI Taxonomy" id="2950949"/>
    <lineage>
        <taxon>Bacteria</taxon>
        <taxon>Pseudomonadati</taxon>
        <taxon>Pseudomonadota</taxon>
        <taxon>Alphaproteobacteria</taxon>
        <taxon>Sphingomonadales</taxon>
        <taxon>Sphingomonadaceae</taxon>
        <taxon>Sphingomicrobium</taxon>
    </lineage>
</organism>
<keyword evidence="3 5" id="KW-1133">Transmembrane helix</keyword>
<comment type="subcellular location">
    <subcellularLocation>
        <location evidence="1">Membrane</location>
    </subcellularLocation>
</comment>
<gene>
    <name evidence="6" type="ORF">NDO55_03185</name>
</gene>
<comment type="caution">
    <text evidence="6">The sequence shown here is derived from an EMBL/GenBank/DDBJ whole genome shotgun (WGS) entry which is preliminary data.</text>
</comment>
<evidence type="ECO:0000256" key="1">
    <source>
        <dbReference type="ARBA" id="ARBA00004370"/>
    </source>
</evidence>
<dbReference type="Pfam" id="PF01124">
    <property type="entry name" value="MAPEG"/>
    <property type="match status" value="1"/>
</dbReference>
<dbReference type="SUPFAM" id="SSF161084">
    <property type="entry name" value="MAPEG domain-like"/>
    <property type="match status" value="1"/>
</dbReference>
<feature type="transmembrane region" description="Helical" evidence="5">
    <location>
        <begin position="6"/>
        <end position="26"/>
    </location>
</feature>
<sequence>MEFSPLIGPIIALVAWTIVMMFWAVIRIQKAIKSGADLSNVPAGARGRDLEGHIPPRACWPRQNYEHLVEQPTLFYAIVIAIVLMGGDHVVNLYLAWGYVALRIGHSLVQVAGKSRSLFFVTSTLCLMALTLHAAIEFISHM</sequence>
<keyword evidence="2 5" id="KW-0812">Transmembrane</keyword>
<evidence type="ECO:0000256" key="2">
    <source>
        <dbReference type="ARBA" id="ARBA00022692"/>
    </source>
</evidence>
<feature type="transmembrane region" description="Helical" evidence="5">
    <location>
        <begin position="74"/>
        <end position="97"/>
    </location>
</feature>
<evidence type="ECO:0000256" key="3">
    <source>
        <dbReference type="ARBA" id="ARBA00022989"/>
    </source>
</evidence>
<keyword evidence="4 5" id="KW-0472">Membrane</keyword>
<dbReference type="InterPro" id="IPR001129">
    <property type="entry name" value="Membr-assoc_MAPEG"/>
</dbReference>
<protein>
    <submittedName>
        <fullName evidence="6">MAPEG family protein</fullName>
    </submittedName>
</protein>
<dbReference type="Gene3D" id="1.20.120.550">
    <property type="entry name" value="Membrane associated eicosanoid/glutathione metabolism-like domain"/>
    <property type="match status" value="1"/>
</dbReference>
<accession>A0A9X2EFZ5</accession>
<dbReference type="RefSeq" id="WP_252112349.1">
    <property type="nucleotide sequence ID" value="NZ_JAMSHT010000001.1"/>
</dbReference>
<dbReference type="GO" id="GO:0016020">
    <property type="term" value="C:membrane"/>
    <property type="evidence" value="ECO:0007669"/>
    <property type="project" value="UniProtKB-SubCell"/>
</dbReference>
<evidence type="ECO:0000256" key="5">
    <source>
        <dbReference type="SAM" id="Phobius"/>
    </source>
</evidence>
<proteinExistence type="predicted"/>
<reference evidence="6" key="1">
    <citation type="submission" date="2022-06" db="EMBL/GenBank/DDBJ databases">
        <title>Sphingomicrobium sedimins sp. nov., a marine bacterium isolated from tidal flat.</title>
        <authorList>
            <person name="Kim C.-H."/>
            <person name="Yoo Y."/>
            <person name="Kim J.-J."/>
        </authorList>
    </citation>
    <scope>NUCLEOTIDE SEQUENCE</scope>
    <source>
        <strain evidence="6">GRR-S6-50</strain>
    </source>
</reference>
<dbReference type="InterPro" id="IPR023352">
    <property type="entry name" value="MAPEG-like_dom_sf"/>
</dbReference>
<evidence type="ECO:0000313" key="7">
    <source>
        <dbReference type="Proteomes" id="UP001155128"/>
    </source>
</evidence>
<dbReference type="AlphaFoldDB" id="A0A9X2EFZ5"/>
<name>A0A9X2EFZ5_9SPHN</name>
<dbReference type="EMBL" id="JAMSHT010000001">
    <property type="protein sequence ID" value="MCM8556820.1"/>
    <property type="molecule type" value="Genomic_DNA"/>
</dbReference>
<keyword evidence="7" id="KW-1185">Reference proteome</keyword>
<feature type="transmembrane region" description="Helical" evidence="5">
    <location>
        <begin position="117"/>
        <end position="139"/>
    </location>
</feature>
<evidence type="ECO:0000256" key="4">
    <source>
        <dbReference type="ARBA" id="ARBA00023136"/>
    </source>
</evidence>